<dbReference type="RefSeq" id="WP_148076153.1">
    <property type="nucleotide sequence ID" value="NZ_CP042913.1"/>
</dbReference>
<dbReference type="GO" id="GO:0032259">
    <property type="term" value="P:methylation"/>
    <property type="evidence" value="ECO:0007669"/>
    <property type="project" value="UniProtKB-KW"/>
</dbReference>
<dbReference type="InterPro" id="IPR013217">
    <property type="entry name" value="Methyltransf_12"/>
</dbReference>
<dbReference type="EMBL" id="CP042913">
    <property type="protein sequence ID" value="QEG37991.1"/>
    <property type="molecule type" value="Genomic_DNA"/>
</dbReference>
<feature type="domain" description="Methyltransferase type 12" evidence="1">
    <location>
        <begin position="57"/>
        <end position="155"/>
    </location>
</feature>
<gene>
    <name evidence="2" type="ORF">Pr1d_53390</name>
</gene>
<evidence type="ECO:0000313" key="3">
    <source>
        <dbReference type="Proteomes" id="UP000323917"/>
    </source>
</evidence>
<dbReference type="Pfam" id="PF08242">
    <property type="entry name" value="Methyltransf_12"/>
    <property type="match status" value="1"/>
</dbReference>
<proteinExistence type="predicted"/>
<accession>A0A5B9QVF5</accession>
<organism evidence="2 3">
    <name type="scientific">Bythopirellula goksoeyrii</name>
    <dbReference type="NCBI Taxonomy" id="1400387"/>
    <lineage>
        <taxon>Bacteria</taxon>
        <taxon>Pseudomonadati</taxon>
        <taxon>Planctomycetota</taxon>
        <taxon>Planctomycetia</taxon>
        <taxon>Pirellulales</taxon>
        <taxon>Lacipirellulaceae</taxon>
        <taxon>Bythopirellula</taxon>
    </lineage>
</organism>
<dbReference type="InterPro" id="IPR016584">
    <property type="entry name" value="MeTrfase_VrtF"/>
</dbReference>
<keyword evidence="2" id="KW-0808">Transferase</keyword>
<dbReference type="Proteomes" id="UP000323917">
    <property type="component" value="Chromosome"/>
</dbReference>
<sequence length="222" mass="24769">MNGVTQEQVVAGQAVYSPRTLSIYDWVVLGFSNRLVWRCPTWRLLEHYNQHVTSNHLDVGVGTGYFLDCCQFLSADPRIGLMDLNANALAYAAERIARYRPETYRQNVLETIEAEMPKFDSVGVNYLLHCLPGTMDTKGVVFDHLQAVMNPNGVLFGSTLLQGGVPRNFLAKRVMRYYNQQGIFSNDKDDLDGVKKALGARFAEVSVEVLGCAAVFVARGVR</sequence>
<name>A0A5B9QVF5_9BACT</name>
<dbReference type="AlphaFoldDB" id="A0A5B9QVF5"/>
<dbReference type="KEGG" id="bgok:Pr1d_53390"/>
<dbReference type="OrthoDB" id="507855at2"/>
<dbReference type="SUPFAM" id="SSF53335">
    <property type="entry name" value="S-adenosyl-L-methionine-dependent methyltransferases"/>
    <property type="match status" value="1"/>
</dbReference>
<dbReference type="GO" id="GO:0008168">
    <property type="term" value="F:methyltransferase activity"/>
    <property type="evidence" value="ECO:0007669"/>
    <property type="project" value="UniProtKB-KW"/>
</dbReference>
<keyword evidence="2" id="KW-0489">Methyltransferase</keyword>
<evidence type="ECO:0000259" key="1">
    <source>
        <dbReference type="Pfam" id="PF08242"/>
    </source>
</evidence>
<reference evidence="2 3" key="1">
    <citation type="submission" date="2019-08" db="EMBL/GenBank/DDBJ databases">
        <title>Deep-cultivation of Planctomycetes and their phenomic and genomic characterization uncovers novel biology.</title>
        <authorList>
            <person name="Wiegand S."/>
            <person name="Jogler M."/>
            <person name="Boedeker C."/>
            <person name="Pinto D."/>
            <person name="Vollmers J."/>
            <person name="Rivas-Marin E."/>
            <person name="Kohn T."/>
            <person name="Peeters S.H."/>
            <person name="Heuer A."/>
            <person name="Rast P."/>
            <person name="Oberbeckmann S."/>
            <person name="Bunk B."/>
            <person name="Jeske O."/>
            <person name="Meyerdierks A."/>
            <person name="Storesund J.E."/>
            <person name="Kallscheuer N."/>
            <person name="Luecker S."/>
            <person name="Lage O.M."/>
            <person name="Pohl T."/>
            <person name="Merkel B.J."/>
            <person name="Hornburger P."/>
            <person name="Mueller R.-W."/>
            <person name="Bruemmer F."/>
            <person name="Labrenz M."/>
            <person name="Spormann A.M."/>
            <person name="Op den Camp H."/>
            <person name="Overmann J."/>
            <person name="Amann R."/>
            <person name="Jetten M.S.M."/>
            <person name="Mascher T."/>
            <person name="Medema M.H."/>
            <person name="Devos D.P."/>
            <person name="Kaster A.-K."/>
            <person name="Ovreas L."/>
            <person name="Rohde M."/>
            <person name="Galperin M.Y."/>
            <person name="Jogler C."/>
        </authorList>
    </citation>
    <scope>NUCLEOTIDE SEQUENCE [LARGE SCALE GENOMIC DNA]</scope>
    <source>
        <strain evidence="2 3">Pr1d</strain>
    </source>
</reference>
<protein>
    <submittedName>
        <fullName evidence="2">Methyltransferase domain protein</fullName>
    </submittedName>
</protein>
<evidence type="ECO:0000313" key="2">
    <source>
        <dbReference type="EMBL" id="QEG37991.1"/>
    </source>
</evidence>
<keyword evidence="3" id="KW-1185">Reference proteome</keyword>
<dbReference type="InterPro" id="IPR029063">
    <property type="entry name" value="SAM-dependent_MTases_sf"/>
</dbReference>
<dbReference type="PIRSF" id="PIRSF011491">
    <property type="entry name" value="Mtase_YbcY_prd"/>
    <property type="match status" value="1"/>
</dbReference>
<dbReference type="Gene3D" id="3.40.50.150">
    <property type="entry name" value="Vaccinia Virus protein VP39"/>
    <property type="match status" value="1"/>
</dbReference>